<comment type="caution">
    <text evidence="1">The sequence shown here is derived from an EMBL/GenBank/DDBJ whole genome shotgun (WGS) entry which is preliminary data.</text>
</comment>
<protein>
    <submittedName>
        <fullName evidence="1">Uncharacterized protein</fullName>
    </submittedName>
</protein>
<gene>
    <name evidence="1" type="ORF">J7302_14480</name>
</gene>
<dbReference type="RefSeq" id="WP_215375771.1">
    <property type="nucleotide sequence ID" value="NZ_JAGTIS010000007.1"/>
</dbReference>
<dbReference type="Proteomes" id="UP001519667">
    <property type="component" value="Unassembled WGS sequence"/>
</dbReference>
<sequence length="387" mass="44562">MQDQYDRALLLKEVWSEPLSVVATRYGLSDVGLKKLCSRLQIPTPLRGHWAKLRAGKRVAGTPTLRDYTGLPIHLLKPKEPQPATLGRSIQSSAPEVPRLQAILEYEQHPDHRIVVPQSLRNPHVLVVKTQKALADPYLDQRDFPRPHGEALDLRVSKAMQPRALRVADTLIKALENRGYPITVERKATHVGILGIQIQLTFFESARRSKYQPTEQQLKKLARDEWVRIPDWQYHPTGLLQVLVDEGYGGKVTDSTKATVEEQLNQVICDVARRAVHFLVSREQQAIAEAERQRRRDAALAQKAMQEAERKRLLGLLKQARQWERACLLRRYLDEVEQTWRRHGQLTPDQLDHLSWGRAKADWVDPFTEAADEWLDKVIEVPSRYSW</sequence>
<dbReference type="EMBL" id="JAGTIS010000007">
    <property type="protein sequence ID" value="MBT8767319.1"/>
    <property type="molecule type" value="Genomic_DNA"/>
</dbReference>
<organism evidence="1 2">
    <name type="scientific">Metapseudomonas boanensis</name>
    <dbReference type="NCBI Taxonomy" id="2822138"/>
    <lineage>
        <taxon>Bacteria</taxon>
        <taxon>Pseudomonadati</taxon>
        <taxon>Pseudomonadota</taxon>
        <taxon>Gammaproteobacteria</taxon>
        <taxon>Pseudomonadales</taxon>
        <taxon>Pseudomonadaceae</taxon>
        <taxon>Metapseudomonas</taxon>
    </lineage>
</organism>
<proteinExistence type="predicted"/>
<reference evidence="1 2" key="1">
    <citation type="submission" date="2021-04" db="EMBL/GenBank/DDBJ databases">
        <title>Pseudomonas boanensis sp. nov., a bacterium isolated from river water used for household purposes in Boane District, Mozambique.</title>
        <authorList>
            <person name="Nicklasson M."/>
            <person name="Martin-Rodriguez A.J."/>
            <person name="Thorell K."/>
            <person name="Neves L."/>
            <person name="Mussagy A."/>
            <person name="Rydberg H.A."/>
            <person name="Hernroth B."/>
            <person name="Svensson-Stadler L."/>
            <person name="Sjoling A."/>
        </authorList>
    </citation>
    <scope>NUCLEOTIDE SEQUENCE [LARGE SCALE GENOMIC DNA]</scope>
    <source>
        <strain evidence="1 2">DB1</strain>
    </source>
</reference>
<name>A0ABS5XI02_9GAMM</name>
<evidence type="ECO:0000313" key="2">
    <source>
        <dbReference type="Proteomes" id="UP001519667"/>
    </source>
</evidence>
<keyword evidence="2" id="KW-1185">Reference proteome</keyword>
<accession>A0ABS5XI02</accession>
<evidence type="ECO:0000313" key="1">
    <source>
        <dbReference type="EMBL" id="MBT8767319.1"/>
    </source>
</evidence>